<keyword evidence="4 6" id="KW-1133">Transmembrane helix</keyword>
<comment type="caution">
    <text evidence="7">The sequence shown here is derived from an EMBL/GenBank/DDBJ whole genome shotgun (WGS) entry which is preliminary data.</text>
</comment>
<evidence type="ECO:0000256" key="5">
    <source>
        <dbReference type="ARBA" id="ARBA00023136"/>
    </source>
</evidence>
<dbReference type="PANTHER" id="PTHR12290">
    <property type="entry name" value="CORNICHON-RELATED"/>
    <property type="match status" value="1"/>
</dbReference>
<name>A0A835LI17_9MAGN</name>
<evidence type="ECO:0008006" key="9">
    <source>
        <dbReference type="Google" id="ProtNLM"/>
    </source>
</evidence>
<feature type="transmembrane region" description="Helical" evidence="6">
    <location>
        <begin position="54"/>
        <end position="82"/>
    </location>
</feature>
<feature type="transmembrane region" description="Helical" evidence="6">
    <location>
        <begin position="114"/>
        <end position="133"/>
    </location>
</feature>
<keyword evidence="5 6" id="KW-0472">Membrane</keyword>
<accession>A0A835LI17</accession>
<comment type="subcellular location">
    <subcellularLocation>
        <location evidence="1">Membrane</location>
        <topology evidence="1">Multi-pass membrane protein</topology>
    </subcellularLocation>
</comment>
<dbReference type="InterPro" id="IPR003377">
    <property type="entry name" value="Cornichon"/>
</dbReference>
<proteinExistence type="inferred from homology"/>
<evidence type="ECO:0000256" key="2">
    <source>
        <dbReference type="ARBA" id="ARBA00010095"/>
    </source>
</evidence>
<sequence length="147" mass="17087">MEWELTIWIFNFLCVIALLVLNGFQFICLSDLESDQSNPYDTASHVNACVIPEFVIQGTLCVIFLLMGHWVLLLLSVPLTLYHIRLYRGRKHLIDVTEIYRSLNEDKRDRLVKFGFYAVLFFNCLIRIIQAAVEQFEEGSSFESGLF</sequence>
<dbReference type="Pfam" id="PF03311">
    <property type="entry name" value="Cornichon"/>
    <property type="match status" value="1"/>
</dbReference>
<feature type="transmembrane region" description="Helical" evidence="6">
    <location>
        <begin position="7"/>
        <end position="27"/>
    </location>
</feature>
<dbReference type="OrthoDB" id="434393at2759"/>
<dbReference type="EMBL" id="JADFTS010000008">
    <property type="protein sequence ID" value="KAF9593242.1"/>
    <property type="molecule type" value="Genomic_DNA"/>
</dbReference>
<keyword evidence="8" id="KW-1185">Reference proteome</keyword>
<comment type="similarity">
    <text evidence="2">Belongs to the cornichon family.</text>
</comment>
<evidence type="ECO:0000256" key="4">
    <source>
        <dbReference type="ARBA" id="ARBA00022989"/>
    </source>
</evidence>
<reference evidence="7 8" key="1">
    <citation type="submission" date="2020-10" db="EMBL/GenBank/DDBJ databases">
        <title>The Coptis chinensis genome and diversification of protoberbering-type alkaloids.</title>
        <authorList>
            <person name="Wang B."/>
            <person name="Shu S."/>
            <person name="Song C."/>
            <person name="Liu Y."/>
        </authorList>
    </citation>
    <scope>NUCLEOTIDE SEQUENCE [LARGE SCALE GENOMIC DNA]</scope>
    <source>
        <strain evidence="7">HL-2020</strain>
        <tissue evidence="7">Leaf</tissue>
    </source>
</reference>
<keyword evidence="3 6" id="KW-0812">Transmembrane</keyword>
<evidence type="ECO:0000256" key="3">
    <source>
        <dbReference type="ARBA" id="ARBA00022692"/>
    </source>
</evidence>
<dbReference type="GO" id="GO:0016020">
    <property type="term" value="C:membrane"/>
    <property type="evidence" value="ECO:0007669"/>
    <property type="project" value="UniProtKB-SubCell"/>
</dbReference>
<gene>
    <name evidence="7" type="ORF">IFM89_020998</name>
</gene>
<dbReference type="Proteomes" id="UP000631114">
    <property type="component" value="Unassembled WGS sequence"/>
</dbReference>
<organism evidence="7 8">
    <name type="scientific">Coptis chinensis</name>
    <dbReference type="NCBI Taxonomy" id="261450"/>
    <lineage>
        <taxon>Eukaryota</taxon>
        <taxon>Viridiplantae</taxon>
        <taxon>Streptophyta</taxon>
        <taxon>Embryophyta</taxon>
        <taxon>Tracheophyta</taxon>
        <taxon>Spermatophyta</taxon>
        <taxon>Magnoliopsida</taxon>
        <taxon>Ranunculales</taxon>
        <taxon>Ranunculaceae</taxon>
        <taxon>Coptidoideae</taxon>
        <taxon>Coptis</taxon>
    </lineage>
</organism>
<evidence type="ECO:0000313" key="7">
    <source>
        <dbReference type="EMBL" id="KAF9593242.1"/>
    </source>
</evidence>
<dbReference type="GO" id="GO:0016192">
    <property type="term" value="P:vesicle-mediated transport"/>
    <property type="evidence" value="ECO:0007669"/>
    <property type="project" value="InterPro"/>
</dbReference>
<evidence type="ECO:0000313" key="8">
    <source>
        <dbReference type="Proteomes" id="UP000631114"/>
    </source>
</evidence>
<protein>
    <recommendedName>
        <fullName evidence="9">Protein cornichon homolog 1</fullName>
    </recommendedName>
</protein>
<dbReference type="SMART" id="SM01398">
    <property type="entry name" value="Cornichon"/>
    <property type="match status" value="1"/>
</dbReference>
<dbReference type="AlphaFoldDB" id="A0A835LI17"/>
<evidence type="ECO:0000256" key="6">
    <source>
        <dbReference type="SAM" id="Phobius"/>
    </source>
</evidence>
<evidence type="ECO:0000256" key="1">
    <source>
        <dbReference type="ARBA" id="ARBA00004141"/>
    </source>
</evidence>